<dbReference type="EMBL" id="JBDFQZ010000009">
    <property type="protein sequence ID" value="KAK9689167.1"/>
    <property type="molecule type" value="Genomic_DNA"/>
</dbReference>
<evidence type="ECO:0000313" key="10">
    <source>
        <dbReference type="Proteomes" id="UP001443914"/>
    </source>
</evidence>
<evidence type="ECO:0000256" key="3">
    <source>
        <dbReference type="ARBA" id="ARBA00022554"/>
    </source>
</evidence>
<keyword evidence="6 7" id="KW-0472">Membrane</keyword>
<feature type="transmembrane region" description="Helical" evidence="7">
    <location>
        <begin position="177"/>
        <end position="199"/>
    </location>
</feature>
<evidence type="ECO:0000259" key="8">
    <source>
        <dbReference type="Pfam" id="PF06454"/>
    </source>
</evidence>
<dbReference type="Pfam" id="PF06454">
    <property type="entry name" value="THH1_TOM1-3_dom"/>
    <property type="match status" value="1"/>
</dbReference>
<feature type="transmembrane region" description="Helical" evidence="7">
    <location>
        <begin position="257"/>
        <end position="275"/>
    </location>
</feature>
<keyword evidence="3" id="KW-0926">Vacuole</keyword>
<dbReference type="AlphaFoldDB" id="A0AAW1IIK3"/>
<dbReference type="InterPro" id="IPR009457">
    <property type="entry name" value="THH1/TOM1/TOM3_dom"/>
</dbReference>
<evidence type="ECO:0000256" key="7">
    <source>
        <dbReference type="SAM" id="Phobius"/>
    </source>
</evidence>
<protein>
    <recommendedName>
        <fullName evidence="8">THH1/TOM1/TOM3 domain-containing protein</fullName>
    </recommendedName>
</protein>
<comment type="caution">
    <text evidence="9">The sequence shown here is derived from an EMBL/GenBank/DDBJ whole genome shotgun (WGS) entry which is preliminary data.</text>
</comment>
<organism evidence="9 10">
    <name type="scientific">Saponaria officinalis</name>
    <name type="common">Common soapwort</name>
    <name type="synonym">Lychnis saponaria</name>
    <dbReference type="NCBI Taxonomy" id="3572"/>
    <lineage>
        <taxon>Eukaryota</taxon>
        <taxon>Viridiplantae</taxon>
        <taxon>Streptophyta</taxon>
        <taxon>Embryophyta</taxon>
        <taxon>Tracheophyta</taxon>
        <taxon>Spermatophyta</taxon>
        <taxon>Magnoliopsida</taxon>
        <taxon>eudicotyledons</taxon>
        <taxon>Gunneridae</taxon>
        <taxon>Pentapetalae</taxon>
        <taxon>Caryophyllales</taxon>
        <taxon>Caryophyllaceae</taxon>
        <taxon>Caryophylleae</taxon>
        <taxon>Saponaria</taxon>
    </lineage>
</organism>
<evidence type="ECO:0000256" key="2">
    <source>
        <dbReference type="ARBA" id="ARBA00006779"/>
    </source>
</evidence>
<accession>A0AAW1IIK3</accession>
<dbReference type="Proteomes" id="UP001443914">
    <property type="component" value="Unassembled WGS sequence"/>
</dbReference>
<feature type="transmembrane region" description="Helical" evidence="7">
    <location>
        <begin position="76"/>
        <end position="98"/>
    </location>
</feature>
<comment type="similarity">
    <text evidence="2">Belongs to the plant tobamovirus multiplication TOM1 protein family.</text>
</comment>
<feature type="transmembrane region" description="Helical" evidence="7">
    <location>
        <begin position="36"/>
        <end position="56"/>
    </location>
</feature>
<dbReference type="InterPro" id="IPR040226">
    <property type="entry name" value="THH1/TOM1/TOM3"/>
</dbReference>
<keyword evidence="10" id="KW-1185">Reference proteome</keyword>
<gene>
    <name evidence="9" type="ORF">RND81_09G040200</name>
</gene>
<proteinExistence type="inferred from homology"/>
<reference evidence="9" key="1">
    <citation type="submission" date="2024-03" db="EMBL/GenBank/DDBJ databases">
        <title>WGS assembly of Saponaria officinalis var. Norfolk2.</title>
        <authorList>
            <person name="Jenkins J."/>
            <person name="Shu S."/>
            <person name="Grimwood J."/>
            <person name="Barry K."/>
            <person name="Goodstein D."/>
            <person name="Schmutz J."/>
            <person name="Leebens-Mack J."/>
            <person name="Osbourn A."/>
        </authorList>
    </citation>
    <scope>NUCLEOTIDE SEQUENCE [LARGE SCALE GENOMIC DNA]</scope>
    <source>
        <strain evidence="9">JIC</strain>
    </source>
</reference>
<feature type="transmembrane region" description="Helical" evidence="7">
    <location>
        <begin position="143"/>
        <end position="165"/>
    </location>
</feature>
<dbReference type="PANTHER" id="PTHR31142">
    <property type="entry name" value="TOBAMOVIRUS MULTIPLICATION PROTEIN 1-LIKE ISOFORM X1"/>
    <property type="match status" value="1"/>
</dbReference>
<evidence type="ECO:0000256" key="6">
    <source>
        <dbReference type="ARBA" id="ARBA00023136"/>
    </source>
</evidence>
<evidence type="ECO:0000256" key="5">
    <source>
        <dbReference type="ARBA" id="ARBA00022989"/>
    </source>
</evidence>
<feature type="transmembrane region" description="Helical" evidence="7">
    <location>
        <begin position="220"/>
        <end position="241"/>
    </location>
</feature>
<dbReference type="PANTHER" id="PTHR31142:SF1">
    <property type="entry name" value="TOBAMOVIRUS MULTIPLICATION PROTEIN 1"/>
    <property type="match status" value="1"/>
</dbReference>
<feature type="transmembrane region" description="Helical" evidence="7">
    <location>
        <begin position="110"/>
        <end position="131"/>
    </location>
</feature>
<comment type="subcellular location">
    <subcellularLocation>
        <location evidence="1">Vacuole membrane</location>
        <topology evidence="1">Multi-pass membrane protein</topology>
    </subcellularLocation>
</comment>
<sequence length="291" mass="33399">MGRMALNSMASLWLTNTELMPGWWNELNESTQWQDIIFFTLSAAYALVSAVALIQLLRIQVRVPENGWTTQKVFHLMNVIVNGVRAAIFGFHMFVFVLKPRVLTLILLDLPGLLFFTTYTLLVLFWAEIYYQAKNLPTDKLKAWYLSVNFVIYVVQVFIWIYLGLNANSFIENMSQVFIAVVSFIAALGFLLYGGGLFLMLRRFPIESKGRRKKLHEVGWVTAICFTCFLIRCIMVALSAFDADASLKVLNHPILDFTYYTIVEILPSALVLFILRKLPPKRVSAQYHPIH</sequence>
<evidence type="ECO:0000256" key="4">
    <source>
        <dbReference type="ARBA" id="ARBA00022692"/>
    </source>
</evidence>
<name>A0AAW1IIK3_SAPOF</name>
<dbReference type="GO" id="GO:0009705">
    <property type="term" value="C:plant-type vacuole membrane"/>
    <property type="evidence" value="ECO:0007669"/>
    <property type="project" value="TreeGrafter"/>
</dbReference>
<feature type="domain" description="THH1/TOM1/TOM3" evidence="8">
    <location>
        <begin position="21"/>
        <end position="291"/>
    </location>
</feature>
<evidence type="ECO:0000256" key="1">
    <source>
        <dbReference type="ARBA" id="ARBA00004128"/>
    </source>
</evidence>
<evidence type="ECO:0000313" key="9">
    <source>
        <dbReference type="EMBL" id="KAK9689167.1"/>
    </source>
</evidence>
<keyword evidence="5 7" id="KW-1133">Transmembrane helix</keyword>
<keyword evidence="4 7" id="KW-0812">Transmembrane</keyword>